<name>A0A6A1VPD4_9ROSI</name>
<dbReference type="AlphaFoldDB" id="A0A6A1VPD4"/>
<keyword evidence="1" id="KW-0175">Coiled coil</keyword>
<evidence type="ECO:0000313" key="2">
    <source>
        <dbReference type="EMBL" id="KAB1213558.1"/>
    </source>
</evidence>
<organism evidence="2 3">
    <name type="scientific">Morella rubra</name>
    <name type="common">Chinese bayberry</name>
    <dbReference type="NCBI Taxonomy" id="262757"/>
    <lineage>
        <taxon>Eukaryota</taxon>
        <taxon>Viridiplantae</taxon>
        <taxon>Streptophyta</taxon>
        <taxon>Embryophyta</taxon>
        <taxon>Tracheophyta</taxon>
        <taxon>Spermatophyta</taxon>
        <taxon>Magnoliopsida</taxon>
        <taxon>eudicotyledons</taxon>
        <taxon>Gunneridae</taxon>
        <taxon>Pentapetalae</taxon>
        <taxon>rosids</taxon>
        <taxon>fabids</taxon>
        <taxon>Fagales</taxon>
        <taxon>Myricaceae</taxon>
        <taxon>Morella</taxon>
    </lineage>
</organism>
<proteinExistence type="predicted"/>
<reference evidence="2 3" key="1">
    <citation type="journal article" date="2019" name="Plant Biotechnol. J.">
        <title>The red bayberry genome and genetic basis of sex determination.</title>
        <authorList>
            <person name="Jia H.M."/>
            <person name="Jia H.J."/>
            <person name="Cai Q.L."/>
            <person name="Wang Y."/>
            <person name="Zhao H.B."/>
            <person name="Yang W.F."/>
            <person name="Wang G.Y."/>
            <person name="Li Y.H."/>
            <person name="Zhan D.L."/>
            <person name="Shen Y.T."/>
            <person name="Niu Q.F."/>
            <person name="Chang L."/>
            <person name="Qiu J."/>
            <person name="Zhao L."/>
            <person name="Xie H.B."/>
            <person name="Fu W.Y."/>
            <person name="Jin J."/>
            <person name="Li X.W."/>
            <person name="Jiao Y."/>
            <person name="Zhou C.C."/>
            <person name="Tu T."/>
            <person name="Chai C.Y."/>
            <person name="Gao J.L."/>
            <person name="Fan L.J."/>
            <person name="van de Weg E."/>
            <person name="Wang J.Y."/>
            <person name="Gao Z.S."/>
        </authorList>
    </citation>
    <scope>NUCLEOTIDE SEQUENCE [LARGE SCALE GENOMIC DNA]</scope>
    <source>
        <tissue evidence="2">Leaves</tissue>
    </source>
</reference>
<accession>A0A6A1VPD4</accession>
<evidence type="ECO:0000256" key="1">
    <source>
        <dbReference type="SAM" id="Coils"/>
    </source>
</evidence>
<gene>
    <name evidence="2" type="ORF">CJ030_MR5G010489</name>
</gene>
<sequence length="149" mass="16164">MVSLPILPVHRGRNFLLVIEVPEISHHPPFLRTNPSFLPCDPQNNAVDINSFSKGSGFGLGYDLNQIGGFDCGGFEDVGIVNNNPMVVSGDENFGSDSGSEGAFSSTALLCANGHEVKAKVEEKVVENAEEENEVQKLSEELMAYENYM</sequence>
<keyword evidence="3" id="KW-1185">Reference proteome</keyword>
<feature type="coiled-coil region" evidence="1">
    <location>
        <begin position="112"/>
        <end position="148"/>
    </location>
</feature>
<dbReference type="EMBL" id="RXIC02000023">
    <property type="protein sequence ID" value="KAB1213558.1"/>
    <property type="molecule type" value="Genomic_DNA"/>
</dbReference>
<protein>
    <submittedName>
        <fullName evidence="2">Uncharacterized protein</fullName>
    </submittedName>
</protein>
<dbReference type="OrthoDB" id="1930411at2759"/>
<evidence type="ECO:0000313" key="3">
    <source>
        <dbReference type="Proteomes" id="UP000516437"/>
    </source>
</evidence>
<comment type="caution">
    <text evidence="2">The sequence shown here is derived from an EMBL/GenBank/DDBJ whole genome shotgun (WGS) entry which is preliminary data.</text>
</comment>
<dbReference type="Proteomes" id="UP000516437">
    <property type="component" value="Chromosome 5"/>
</dbReference>